<name>A0A067M4Q8_BOTB1</name>
<dbReference type="Proteomes" id="UP000027195">
    <property type="component" value="Unassembled WGS sequence"/>
</dbReference>
<sequence>MCFMGHNLCPHLIYRLQPIAHQPLPPHVPRLATSPAFSQPAAWACPRTATTALGSLLPNWRASPPRALTHQSVLGTGTPMGQCPHRFTHKAPPVLARARLALLCRPLCPRHYY</sequence>
<evidence type="ECO:0000313" key="2">
    <source>
        <dbReference type="Proteomes" id="UP000027195"/>
    </source>
</evidence>
<dbReference type="InParanoid" id="A0A067M4Q8"/>
<accession>A0A067M4Q8</accession>
<proteinExistence type="predicted"/>
<dbReference type="AlphaFoldDB" id="A0A067M4Q8"/>
<protein>
    <submittedName>
        <fullName evidence="1">Uncharacterized protein</fullName>
    </submittedName>
</protein>
<reference evidence="2" key="1">
    <citation type="journal article" date="2014" name="Proc. Natl. Acad. Sci. U.S.A.">
        <title>Extensive sampling of basidiomycete genomes demonstrates inadequacy of the white-rot/brown-rot paradigm for wood decay fungi.</title>
        <authorList>
            <person name="Riley R."/>
            <person name="Salamov A.A."/>
            <person name="Brown D.W."/>
            <person name="Nagy L.G."/>
            <person name="Floudas D."/>
            <person name="Held B.W."/>
            <person name="Levasseur A."/>
            <person name="Lombard V."/>
            <person name="Morin E."/>
            <person name="Otillar R."/>
            <person name="Lindquist E.A."/>
            <person name="Sun H."/>
            <person name="LaButti K.M."/>
            <person name="Schmutz J."/>
            <person name="Jabbour D."/>
            <person name="Luo H."/>
            <person name="Baker S.E."/>
            <person name="Pisabarro A.G."/>
            <person name="Walton J.D."/>
            <person name="Blanchette R.A."/>
            <person name="Henrissat B."/>
            <person name="Martin F."/>
            <person name="Cullen D."/>
            <person name="Hibbett D.S."/>
            <person name="Grigoriev I.V."/>
        </authorList>
    </citation>
    <scope>NUCLEOTIDE SEQUENCE [LARGE SCALE GENOMIC DNA]</scope>
    <source>
        <strain evidence="2">FD-172 SS1</strain>
    </source>
</reference>
<gene>
    <name evidence="1" type="ORF">BOTBODRAFT_520352</name>
</gene>
<organism evidence="1 2">
    <name type="scientific">Botryobasidium botryosum (strain FD-172 SS1)</name>
    <dbReference type="NCBI Taxonomy" id="930990"/>
    <lineage>
        <taxon>Eukaryota</taxon>
        <taxon>Fungi</taxon>
        <taxon>Dikarya</taxon>
        <taxon>Basidiomycota</taxon>
        <taxon>Agaricomycotina</taxon>
        <taxon>Agaricomycetes</taxon>
        <taxon>Cantharellales</taxon>
        <taxon>Botryobasidiaceae</taxon>
        <taxon>Botryobasidium</taxon>
    </lineage>
</organism>
<dbReference type="EMBL" id="KL198075">
    <property type="protein sequence ID" value="KDQ09700.1"/>
    <property type="molecule type" value="Genomic_DNA"/>
</dbReference>
<keyword evidence="2" id="KW-1185">Reference proteome</keyword>
<dbReference type="HOGENOM" id="CLU_2133115_0_0_1"/>
<evidence type="ECO:0000313" key="1">
    <source>
        <dbReference type="EMBL" id="KDQ09700.1"/>
    </source>
</evidence>